<evidence type="ECO:0000256" key="4">
    <source>
        <dbReference type="ARBA" id="ARBA00022452"/>
    </source>
</evidence>
<evidence type="ECO:0000256" key="1">
    <source>
        <dbReference type="ARBA" id="ARBA00004571"/>
    </source>
</evidence>
<evidence type="ECO:0000256" key="12">
    <source>
        <dbReference type="ARBA" id="ARBA00023170"/>
    </source>
</evidence>
<dbReference type="EMBL" id="PJNW01000023">
    <property type="protein sequence ID" value="PKR87247.1"/>
    <property type="molecule type" value="Genomic_DNA"/>
</dbReference>
<organism evidence="18 19">
    <name type="scientific">Pleomorphomonas diazotrophica</name>
    <dbReference type="NCBI Taxonomy" id="1166257"/>
    <lineage>
        <taxon>Bacteria</taxon>
        <taxon>Pseudomonadati</taxon>
        <taxon>Pseudomonadota</taxon>
        <taxon>Alphaproteobacteria</taxon>
        <taxon>Hyphomicrobiales</taxon>
        <taxon>Pleomorphomonadaceae</taxon>
        <taxon>Pleomorphomonas</taxon>
    </lineage>
</organism>
<evidence type="ECO:0000259" key="17">
    <source>
        <dbReference type="Pfam" id="PF07715"/>
    </source>
</evidence>
<dbReference type="PANTHER" id="PTHR32552">
    <property type="entry name" value="FERRICHROME IRON RECEPTOR-RELATED"/>
    <property type="match status" value="1"/>
</dbReference>
<keyword evidence="7" id="KW-0732">Signal</keyword>
<keyword evidence="12 18" id="KW-0675">Receptor</keyword>
<dbReference type="SUPFAM" id="SSF56935">
    <property type="entry name" value="Porins"/>
    <property type="match status" value="1"/>
</dbReference>
<comment type="caution">
    <text evidence="18">The sequence shown here is derived from an EMBL/GenBank/DDBJ whole genome shotgun (WGS) entry which is preliminary data.</text>
</comment>
<protein>
    <submittedName>
        <fullName evidence="18">TonB-dependent siderophore receptor</fullName>
    </submittedName>
</protein>
<dbReference type="InterPro" id="IPR036942">
    <property type="entry name" value="Beta-barrel_TonB_sf"/>
</dbReference>
<keyword evidence="10 15" id="KW-0798">TonB box</keyword>
<dbReference type="Proteomes" id="UP000233491">
    <property type="component" value="Unassembled WGS sequence"/>
</dbReference>
<comment type="subcellular location">
    <subcellularLocation>
        <location evidence="1 14">Cell outer membrane</location>
        <topology evidence="1 14">Multi-pass membrane protein</topology>
    </subcellularLocation>
</comment>
<dbReference type="Pfam" id="PF00593">
    <property type="entry name" value="TonB_dep_Rec_b-barrel"/>
    <property type="match status" value="1"/>
</dbReference>
<evidence type="ECO:0000313" key="19">
    <source>
        <dbReference type="Proteomes" id="UP000233491"/>
    </source>
</evidence>
<dbReference type="Gene3D" id="2.40.170.20">
    <property type="entry name" value="TonB-dependent receptor, beta-barrel domain"/>
    <property type="match status" value="1"/>
</dbReference>
<proteinExistence type="inferred from homology"/>
<feature type="domain" description="TonB-dependent receptor-like beta-barrel" evidence="16">
    <location>
        <begin position="257"/>
        <end position="700"/>
    </location>
</feature>
<dbReference type="InterPro" id="IPR010105">
    <property type="entry name" value="TonB_sidphr_rcpt"/>
</dbReference>
<dbReference type="InterPro" id="IPR039426">
    <property type="entry name" value="TonB-dep_rcpt-like"/>
</dbReference>
<dbReference type="Pfam" id="PF07715">
    <property type="entry name" value="Plug"/>
    <property type="match status" value="1"/>
</dbReference>
<keyword evidence="3 14" id="KW-0813">Transport</keyword>
<evidence type="ECO:0000256" key="11">
    <source>
        <dbReference type="ARBA" id="ARBA00023136"/>
    </source>
</evidence>
<dbReference type="FunFam" id="2.170.130.10:FF:000001">
    <property type="entry name" value="Catecholate siderophore TonB-dependent receptor"/>
    <property type="match status" value="1"/>
</dbReference>
<dbReference type="InterPro" id="IPR037066">
    <property type="entry name" value="Plug_dom_sf"/>
</dbReference>
<evidence type="ECO:0000256" key="7">
    <source>
        <dbReference type="ARBA" id="ARBA00022729"/>
    </source>
</evidence>
<sequence>MADITELLTKGDVRWVRYARRVFMRAALMTTVCLAAAGGARAQSADDAATLEPIVVEGTGEAADGPVKGYVAKRSKTATKTDVPLEKTPQSVSVVTADQMADQGVKSVAEALRYTPGLFAEYRGASNLHDETFLRGYYYAPRFLDGLLFGSNSLGQVDPYLLERVEVLKGPSSVLYGEARPGGLINLASKRPTGETAREVQATVGTDNRVEAAFDLMDKLPGSDAVSYRLVGKAARADTMEAGLDTQRIAVAPSVMWQPDDQTKVTVHAFYQNEPEAGFRNFREAKGSLTPTAYGYIPRDFLISDPNVQKSEREQASIGYQAEHRFDNGVTLRQNARLTDIDTAYQTLTWGALQADGKTITRTGSGGTEDMLQFVIDNSAEAKLSTGPLDHTLIGGFDYRYSIVDYAWGYDYTVPSIDWTNPVYNVTSLNLSSGRTDTQTKASQVGLYLQDQIEIGRLNLLFGGRQDWATTDIDNNLTGTATSFDSSATTGRAGAVYDIGWGLSPYVSVATSFEPVLTAAPSGSDPFEPSTAIQYEAGLRFAPEGYGFNLSAAIYELTQQNVLYRETSSSPWQQTGEIRTRGVELEARAEITDNLSLLAAYSYTDQEVTEAAQANIVGKTPARIPLNQASIWGKYEFDDGPFAGLGLGLGLRYIGESWGDATNTFKVPDTLLLDASLSYDFGALDRDFENVSLQVNATNLTDEFYTASCASAYACFVGAGRTVTATLKYKW</sequence>
<feature type="domain" description="TonB-dependent receptor plug" evidence="17">
    <location>
        <begin position="85"/>
        <end position="183"/>
    </location>
</feature>
<dbReference type="InterPro" id="IPR000531">
    <property type="entry name" value="Beta-barrel_TonB"/>
</dbReference>
<dbReference type="GO" id="GO:0015344">
    <property type="term" value="F:siderophore uptake transmembrane transporter activity"/>
    <property type="evidence" value="ECO:0007669"/>
    <property type="project" value="TreeGrafter"/>
</dbReference>
<keyword evidence="6 14" id="KW-0812">Transmembrane</keyword>
<dbReference type="RefSeq" id="WP_101291295.1">
    <property type="nucleotide sequence ID" value="NZ_FOUQ01000005.1"/>
</dbReference>
<dbReference type="PANTHER" id="PTHR32552:SF68">
    <property type="entry name" value="FERRICHROME OUTER MEMBRANE TRANSPORTER_PHAGE RECEPTOR"/>
    <property type="match status" value="1"/>
</dbReference>
<dbReference type="PROSITE" id="PS52016">
    <property type="entry name" value="TONB_DEPENDENT_REC_3"/>
    <property type="match status" value="1"/>
</dbReference>
<keyword evidence="9" id="KW-0406">Ion transport</keyword>
<reference evidence="18 19" key="1">
    <citation type="submission" date="2017-12" db="EMBL/GenBank/DDBJ databases">
        <title>Anaerobic carbon monoxide metabolism by Pleomorphomonas carboxyditropha sp. nov., a new mesophilic hydrogenogenic carboxidotroph.</title>
        <authorList>
            <person name="Esquivel-Elizondo S."/>
            <person name="Krajmalnik-Brown R."/>
        </authorList>
    </citation>
    <scope>NUCLEOTIDE SEQUENCE [LARGE SCALE GENOMIC DNA]</scope>
    <source>
        <strain evidence="18 19">R5-392</strain>
    </source>
</reference>
<dbReference type="Gene3D" id="2.170.130.10">
    <property type="entry name" value="TonB-dependent receptor, plug domain"/>
    <property type="match status" value="1"/>
</dbReference>
<dbReference type="CDD" id="cd01347">
    <property type="entry name" value="ligand_gated_channel"/>
    <property type="match status" value="1"/>
</dbReference>
<evidence type="ECO:0000256" key="6">
    <source>
        <dbReference type="ARBA" id="ARBA00022692"/>
    </source>
</evidence>
<name>A0A1I4TGX8_9HYPH</name>
<dbReference type="GO" id="GO:0015891">
    <property type="term" value="P:siderophore transport"/>
    <property type="evidence" value="ECO:0007669"/>
    <property type="project" value="InterPro"/>
</dbReference>
<evidence type="ECO:0000256" key="14">
    <source>
        <dbReference type="PROSITE-ProRule" id="PRU01360"/>
    </source>
</evidence>
<accession>A0A1I4TGX8</accession>
<gene>
    <name evidence="18" type="ORF">CXZ10_20820</name>
</gene>
<keyword evidence="19" id="KW-1185">Reference proteome</keyword>
<evidence type="ECO:0000259" key="16">
    <source>
        <dbReference type="Pfam" id="PF00593"/>
    </source>
</evidence>
<evidence type="ECO:0000256" key="15">
    <source>
        <dbReference type="RuleBase" id="RU003357"/>
    </source>
</evidence>
<dbReference type="GO" id="GO:0038023">
    <property type="term" value="F:signaling receptor activity"/>
    <property type="evidence" value="ECO:0007669"/>
    <property type="project" value="InterPro"/>
</dbReference>
<evidence type="ECO:0000256" key="3">
    <source>
        <dbReference type="ARBA" id="ARBA00022448"/>
    </source>
</evidence>
<evidence type="ECO:0000313" key="18">
    <source>
        <dbReference type="EMBL" id="PKR87247.1"/>
    </source>
</evidence>
<comment type="similarity">
    <text evidence="2 14 15">Belongs to the TonB-dependent receptor family.</text>
</comment>
<evidence type="ECO:0000256" key="8">
    <source>
        <dbReference type="ARBA" id="ARBA00023004"/>
    </source>
</evidence>
<dbReference type="AlphaFoldDB" id="A0A1I4TGX8"/>
<dbReference type="OrthoDB" id="9760333at2"/>
<dbReference type="GO" id="GO:0009279">
    <property type="term" value="C:cell outer membrane"/>
    <property type="evidence" value="ECO:0007669"/>
    <property type="project" value="UniProtKB-SubCell"/>
</dbReference>
<keyword evidence="4 14" id="KW-1134">Transmembrane beta strand</keyword>
<dbReference type="InterPro" id="IPR012910">
    <property type="entry name" value="Plug_dom"/>
</dbReference>
<keyword evidence="5" id="KW-0410">Iron transport</keyword>
<evidence type="ECO:0000256" key="5">
    <source>
        <dbReference type="ARBA" id="ARBA00022496"/>
    </source>
</evidence>
<keyword evidence="8" id="KW-0408">Iron</keyword>
<evidence type="ECO:0000256" key="9">
    <source>
        <dbReference type="ARBA" id="ARBA00023065"/>
    </source>
</evidence>
<evidence type="ECO:0000256" key="2">
    <source>
        <dbReference type="ARBA" id="ARBA00009810"/>
    </source>
</evidence>
<keyword evidence="11 14" id="KW-0472">Membrane</keyword>
<evidence type="ECO:0000256" key="13">
    <source>
        <dbReference type="ARBA" id="ARBA00023237"/>
    </source>
</evidence>
<keyword evidence="13 14" id="KW-0998">Cell outer membrane</keyword>
<evidence type="ECO:0000256" key="10">
    <source>
        <dbReference type="ARBA" id="ARBA00023077"/>
    </source>
</evidence>
<dbReference type="NCBIfam" id="TIGR01783">
    <property type="entry name" value="TonB-siderophor"/>
    <property type="match status" value="1"/>
</dbReference>